<evidence type="ECO:0000313" key="2">
    <source>
        <dbReference type="EMBL" id="GHI40532.1"/>
    </source>
</evidence>
<feature type="signal peptide" evidence="1">
    <location>
        <begin position="1"/>
        <end position="27"/>
    </location>
</feature>
<protein>
    <recommendedName>
        <fullName evidence="4">Secreted protein</fullName>
    </recommendedName>
</protein>
<keyword evidence="1" id="KW-0732">Signal</keyword>
<comment type="caution">
    <text evidence="2">The sequence shown here is derived from an EMBL/GenBank/DDBJ whole genome shotgun (WGS) entry which is preliminary data.</text>
</comment>
<organism evidence="2 3">
    <name type="scientific">Streptomyces violascens</name>
    <dbReference type="NCBI Taxonomy" id="67381"/>
    <lineage>
        <taxon>Bacteria</taxon>
        <taxon>Bacillati</taxon>
        <taxon>Actinomycetota</taxon>
        <taxon>Actinomycetes</taxon>
        <taxon>Kitasatosporales</taxon>
        <taxon>Streptomycetaceae</taxon>
        <taxon>Streptomyces</taxon>
    </lineage>
</organism>
<proteinExistence type="predicted"/>
<feature type="chain" id="PRO_5046070446" description="Secreted protein" evidence="1">
    <location>
        <begin position="28"/>
        <end position="104"/>
    </location>
</feature>
<name>A0ABQ3QTG6_9ACTN</name>
<evidence type="ECO:0000313" key="3">
    <source>
        <dbReference type="Proteomes" id="UP001050808"/>
    </source>
</evidence>
<keyword evidence="3" id="KW-1185">Reference proteome</keyword>
<sequence length="104" mass="10858">MRSLPALLGTLTAAMLLTVALPTSSQAATGRFDYTGTDGVPSVIFNPPNGPCIDFNKTAVGVDNQTDTGATLYTGLACSGITEYVPPRTGLTWGTYRPNSVRFG</sequence>
<reference evidence="2" key="1">
    <citation type="submission" date="2024-05" db="EMBL/GenBank/DDBJ databases">
        <title>Whole genome shotgun sequence of Streptomyces violascens NBRC 12920.</title>
        <authorList>
            <person name="Komaki H."/>
            <person name="Tamura T."/>
        </authorList>
    </citation>
    <scope>NUCLEOTIDE SEQUENCE</scope>
    <source>
        <strain evidence="2">NBRC 12920</strain>
    </source>
</reference>
<dbReference type="EMBL" id="BNDY01000017">
    <property type="protein sequence ID" value="GHI40532.1"/>
    <property type="molecule type" value="Genomic_DNA"/>
</dbReference>
<evidence type="ECO:0008006" key="4">
    <source>
        <dbReference type="Google" id="ProtNLM"/>
    </source>
</evidence>
<gene>
    <name evidence="2" type="ORF">Sviol_49400</name>
</gene>
<accession>A0ABQ3QTG6</accession>
<dbReference type="Proteomes" id="UP001050808">
    <property type="component" value="Unassembled WGS sequence"/>
</dbReference>
<evidence type="ECO:0000256" key="1">
    <source>
        <dbReference type="SAM" id="SignalP"/>
    </source>
</evidence>
<dbReference type="RefSeq" id="WP_226599282.1">
    <property type="nucleotide sequence ID" value="NZ_BNDY01000017.1"/>
</dbReference>